<protein>
    <submittedName>
        <fullName evidence="4">LAMI_0C07844g1_1</fullName>
    </submittedName>
</protein>
<dbReference type="GO" id="GO:0005739">
    <property type="term" value="C:mitochondrion"/>
    <property type="evidence" value="ECO:0007669"/>
    <property type="project" value="UniProtKB-SubCell"/>
</dbReference>
<feature type="compositionally biased region" description="Basic and acidic residues" evidence="3">
    <location>
        <begin position="50"/>
        <end position="61"/>
    </location>
</feature>
<keyword evidence="5" id="KW-1185">Reference proteome</keyword>
<dbReference type="OrthoDB" id="4070119at2759"/>
<evidence type="ECO:0000256" key="3">
    <source>
        <dbReference type="SAM" id="MobiDB-lite"/>
    </source>
</evidence>
<reference evidence="5" key="1">
    <citation type="submission" date="2016-03" db="EMBL/GenBank/DDBJ databases">
        <authorList>
            <person name="Devillers H."/>
        </authorList>
    </citation>
    <scope>NUCLEOTIDE SEQUENCE [LARGE SCALE GENOMIC DNA]</scope>
</reference>
<evidence type="ECO:0000313" key="5">
    <source>
        <dbReference type="Proteomes" id="UP000191024"/>
    </source>
</evidence>
<dbReference type="AlphaFoldDB" id="A0A1G4J4S2"/>
<dbReference type="Pfam" id="PF08692">
    <property type="entry name" value="Pet20"/>
    <property type="match status" value="1"/>
</dbReference>
<feature type="region of interest" description="Disordered" evidence="3">
    <location>
        <begin position="34"/>
        <end position="67"/>
    </location>
</feature>
<organism evidence="4 5">
    <name type="scientific">Lachancea mirantina</name>
    <dbReference type="NCBI Taxonomy" id="1230905"/>
    <lineage>
        <taxon>Eukaryota</taxon>
        <taxon>Fungi</taxon>
        <taxon>Dikarya</taxon>
        <taxon>Ascomycota</taxon>
        <taxon>Saccharomycotina</taxon>
        <taxon>Saccharomycetes</taxon>
        <taxon>Saccharomycetales</taxon>
        <taxon>Saccharomycetaceae</taxon>
        <taxon>Lachancea</taxon>
    </lineage>
</organism>
<evidence type="ECO:0000256" key="1">
    <source>
        <dbReference type="ARBA" id="ARBA00004173"/>
    </source>
</evidence>
<proteinExistence type="predicted"/>
<keyword evidence="2" id="KW-0496">Mitochondrion</keyword>
<comment type="subcellular location">
    <subcellularLocation>
        <location evidence="1">Mitochondrion</location>
    </subcellularLocation>
</comment>
<evidence type="ECO:0000256" key="2">
    <source>
        <dbReference type="ARBA" id="ARBA00023128"/>
    </source>
</evidence>
<dbReference type="EMBL" id="LT598466">
    <property type="protein sequence ID" value="SCU84532.1"/>
    <property type="molecule type" value="Genomic_DNA"/>
</dbReference>
<accession>A0A1G4J4S2</accession>
<dbReference type="Proteomes" id="UP000191024">
    <property type="component" value="Chromosome C"/>
</dbReference>
<evidence type="ECO:0000313" key="4">
    <source>
        <dbReference type="EMBL" id="SCU84532.1"/>
    </source>
</evidence>
<sequence length="484" mass="55803">MWSSGAPCHLHRYLTSVRSFSQCRTVLSAKINNEKDRASDTDDETTSNKQKQDEKDSDSNKIDINAMNQPTVRCETAQTSTKDKFKHSLVKTELPILLPRVRNTDDIGDRELQTEGLFAGYKPLFLGNSMNNLEVVKPFNDLITTLRKISVVGKDSKNGSDTTDAVSENKESTSVYLKQSSADGSIIPWDASISGMVYNDEPFKDVPRTIVSKLKPFKLMKITPKSSRVKKKDDAIKARFHNSKIDDKAELVDLRRRVPLKHQKAFSSLTHSDSARQKYQQANTDASKFRFIKADRHVFKSDVERLGRFLAKEFQKLTDLSIRYDLHDYHIPLYIYVNKSITSRITFKRALRKRVVDHIDPMLATILSNYENSEHAENFANRVKIKTDSIVNEISDYLPSVYFTGESIDCIIHPSPIKNFGRLHWLKPTKRHNIFRGRNIDNDFVFSINNDYKLTRSRMRYVPFPVNLHWKTFSGAFEEWEHIA</sequence>
<dbReference type="InterPro" id="IPR014804">
    <property type="entry name" value="Pet20-like"/>
</dbReference>
<name>A0A1G4J4S2_9SACH</name>
<gene>
    <name evidence="4" type="ORF">LAMI_0C07844G</name>
</gene>